<name>A0AAE3ZY14_9ACTN</name>
<reference evidence="1 2" key="1">
    <citation type="submission" date="2023-07" db="EMBL/GenBank/DDBJ databases">
        <title>Sequencing the genomes of 1000 actinobacteria strains.</title>
        <authorList>
            <person name="Klenk H.-P."/>
        </authorList>
    </citation>
    <scope>NUCLEOTIDE SEQUENCE [LARGE SCALE GENOMIC DNA]</scope>
    <source>
        <strain evidence="1 2">DSM 44711</strain>
    </source>
</reference>
<evidence type="ECO:0000313" key="2">
    <source>
        <dbReference type="Proteomes" id="UP001183629"/>
    </source>
</evidence>
<comment type="caution">
    <text evidence="1">The sequence shown here is derived from an EMBL/GenBank/DDBJ whole genome shotgun (WGS) entry which is preliminary data.</text>
</comment>
<protein>
    <submittedName>
        <fullName evidence="1">Uncharacterized protein</fullName>
    </submittedName>
</protein>
<dbReference type="RefSeq" id="WP_310429026.1">
    <property type="nucleotide sequence ID" value="NZ_JAVDYC010000001.1"/>
</dbReference>
<sequence>MRSVAVLALEADAQTAWLDSSGTLPSADEPALEFDDGYRLAPTFVEHGWLDGAAMPALARIDAQLDAMSGPQNSDLWHVTALSGAA</sequence>
<evidence type="ECO:0000313" key="1">
    <source>
        <dbReference type="EMBL" id="MDR7328113.1"/>
    </source>
</evidence>
<accession>A0AAE3ZY14</accession>
<proteinExistence type="predicted"/>
<gene>
    <name evidence="1" type="ORF">J2S44_008363</name>
</gene>
<dbReference type="EMBL" id="JAVDYC010000001">
    <property type="protein sequence ID" value="MDR7328113.1"/>
    <property type="molecule type" value="Genomic_DNA"/>
</dbReference>
<dbReference type="Proteomes" id="UP001183629">
    <property type="component" value="Unassembled WGS sequence"/>
</dbReference>
<organism evidence="1 2">
    <name type="scientific">Catenuloplanes niger</name>
    <dbReference type="NCBI Taxonomy" id="587534"/>
    <lineage>
        <taxon>Bacteria</taxon>
        <taxon>Bacillati</taxon>
        <taxon>Actinomycetota</taxon>
        <taxon>Actinomycetes</taxon>
        <taxon>Micromonosporales</taxon>
        <taxon>Micromonosporaceae</taxon>
        <taxon>Catenuloplanes</taxon>
    </lineage>
</organism>
<keyword evidence="2" id="KW-1185">Reference proteome</keyword>
<dbReference type="AlphaFoldDB" id="A0AAE3ZY14"/>